<feature type="transmembrane region" description="Helical" evidence="1">
    <location>
        <begin position="54"/>
        <end position="81"/>
    </location>
</feature>
<keyword evidence="1" id="KW-1133">Transmembrane helix</keyword>
<proteinExistence type="predicted"/>
<accession>A0A645F0B9</accession>
<dbReference type="EMBL" id="VSSQ01053087">
    <property type="protein sequence ID" value="MPN07126.1"/>
    <property type="molecule type" value="Genomic_DNA"/>
</dbReference>
<evidence type="ECO:0000256" key="1">
    <source>
        <dbReference type="SAM" id="Phobius"/>
    </source>
</evidence>
<comment type="caution">
    <text evidence="2">The sequence shown here is derived from an EMBL/GenBank/DDBJ whole genome shotgun (WGS) entry which is preliminary data.</text>
</comment>
<organism evidence="2">
    <name type="scientific">bioreactor metagenome</name>
    <dbReference type="NCBI Taxonomy" id="1076179"/>
    <lineage>
        <taxon>unclassified sequences</taxon>
        <taxon>metagenomes</taxon>
        <taxon>ecological metagenomes</taxon>
    </lineage>
</organism>
<reference evidence="2" key="1">
    <citation type="submission" date="2019-08" db="EMBL/GenBank/DDBJ databases">
        <authorList>
            <person name="Kucharzyk K."/>
            <person name="Murdoch R.W."/>
            <person name="Higgins S."/>
            <person name="Loffler F."/>
        </authorList>
    </citation>
    <scope>NUCLEOTIDE SEQUENCE</scope>
</reference>
<keyword evidence="1" id="KW-0812">Transmembrane</keyword>
<dbReference type="AlphaFoldDB" id="A0A645F0B9"/>
<keyword evidence="1" id="KW-0472">Membrane</keyword>
<protein>
    <submittedName>
        <fullName evidence="2">Uncharacterized protein</fullName>
    </submittedName>
</protein>
<name>A0A645F0B9_9ZZZZ</name>
<gene>
    <name evidence="2" type="ORF">SDC9_154392</name>
</gene>
<feature type="transmembrane region" description="Helical" evidence="1">
    <location>
        <begin position="117"/>
        <end position="135"/>
    </location>
</feature>
<sequence length="148" mass="16576">MCRTFCSSVPQHACRLTAKILSKKVLSIPSVFTKTSHSPYSPMTSVMFMCSKYWWMYVLNGLFSYGSGFTLDPISSFILSLFPPSFSNQTYELLFLSFRSSLIFSENALPIIADSTFFSALSICLSLIAISGKYVKSTSSEKRLMEFG</sequence>
<evidence type="ECO:0000313" key="2">
    <source>
        <dbReference type="EMBL" id="MPN07126.1"/>
    </source>
</evidence>